<comment type="caution">
    <text evidence="1">The sequence shown here is derived from an EMBL/GenBank/DDBJ whole genome shotgun (WGS) entry which is preliminary data.</text>
</comment>
<name>A0A7C1WZ22_THERO</name>
<accession>A0A7C1WZ22</accession>
<organism evidence="1">
    <name type="scientific">Thermomicrobium roseum</name>
    <dbReference type="NCBI Taxonomy" id="500"/>
    <lineage>
        <taxon>Bacteria</taxon>
        <taxon>Pseudomonadati</taxon>
        <taxon>Thermomicrobiota</taxon>
        <taxon>Thermomicrobia</taxon>
        <taxon>Thermomicrobiales</taxon>
        <taxon>Thermomicrobiaceae</taxon>
        <taxon>Thermomicrobium</taxon>
    </lineage>
</organism>
<reference evidence="1" key="1">
    <citation type="journal article" date="2020" name="mSystems">
        <title>Genome- and Community-Level Interaction Insights into Carbon Utilization and Element Cycling Functions of Hydrothermarchaeota in Hydrothermal Sediment.</title>
        <authorList>
            <person name="Zhou Z."/>
            <person name="Liu Y."/>
            <person name="Xu W."/>
            <person name="Pan J."/>
            <person name="Luo Z.H."/>
            <person name="Li M."/>
        </authorList>
    </citation>
    <scope>NUCLEOTIDE SEQUENCE [LARGE SCALE GENOMIC DNA]</scope>
    <source>
        <strain evidence="1">SpSt-222</strain>
    </source>
</reference>
<sequence length="167" mass="17193">MERLGELPEPEGGTLGAGGPVGQPLSSLPRRDVDVETTGWIALALEAIFGWFGILGVGHAYVGRLALGIGLFFGWLLILGLLGVLTSVTFGIALCLTVPVWVAVPVVSGLLARRYALAYQLTGSWGRALAYGGIGCLGLILLTCVGVILVTVFFGSIGALLSAAGQQ</sequence>
<protein>
    <submittedName>
        <fullName evidence="1">Uncharacterized protein</fullName>
    </submittedName>
</protein>
<gene>
    <name evidence="1" type="ORF">ENP47_00180</name>
</gene>
<dbReference type="AlphaFoldDB" id="A0A7C1WZ22"/>
<proteinExistence type="predicted"/>
<dbReference type="EMBL" id="DSJL01000001">
    <property type="protein sequence ID" value="HEF64020.1"/>
    <property type="molecule type" value="Genomic_DNA"/>
</dbReference>
<evidence type="ECO:0000313" key="1">
    <source>
        <dbReference type="EMBL" id="HEF64020.1"/>
    </source>
</evidence>